<reference evidence="3" key="1">
    <citation type="submission" date="2022-07" db="EMBL/GenBank/DDBJ databases">
        <title>Phylogenomic reconstructions and comparative analyses of Kickxellomycotina fungi.</title>
        <authorList>
            <person name="Reynolds N.K."/>
            <person name="Stajich J.E."/>
            <person name="Barry K."/>
            <person name="Grigoriev I.V."/>
            <person name="Crous P."/>
            <person name="Smith M.E."/>
        </authorList>
    </citation>
    <scope>NUCLEOTIDE SEQUENCE</scope>
    <source>
        <strain evidence="3">NRRL 1565</strain>
    </source>
</reference>
<dbReference type="GO" id="GO:0003712">
    <property type="term" value="F:transcription coregulator activity"/>
    <property type="evidence" value="ECO:0007669"/>
    <property type="project" value="InterPro"/>
</dbReference>
<feature type="compositionally biased region" description="Polar residues" evidence="1">
    <location>
        <begin position="1"/>
        <end position="10"/>
    </location>
</feature>
<feature type="compositionally biased region" description="Polar residues" evidence="1">
    <location>
        <begin position="698"/>
        <end position="711"/>
    </location>
</feature>
<sequence length="890" mass="95651">MSASVVSGTSLKAHGGQGNRTHITAGQSATASPEMDDQNSIDFEDELQQELENEMSASYDNLFSDDQDEGSDAPGETRSVTGVSTAAGNESEVFSDEDDEDDGATDLFGDGSVSDSDSEELDLDFEDPPDSAPPTTNGTHKIDDGESSLSSSDDEFEAVDFDLDSFQAELEGNLSGPTPTTEPVTSTETSQRKRKRNCVHLGDMDLLERHKDEQPSLTLHLFDSHFRFEGQEGVFLYNGPMRFFFDSLNEGKIPVDLVDVLTQVNCRYYDGCLIVEVHDHRRPAQEPRSKKRRVSGLLTWPSYSERTQEAQALPEPGTTAINGVAADDSQGDKDAASTVYKKVMRPTPETFSLDLALACEHSRAQLSQEDTLAVEGLVLLAVEAPLDLDPDFQISRVSNAIRYVEYGHLLPRRTRKYNSAEIEAEQAEREEKLKLLTLMDDRSSRDFQPSFTRVSQVNDWRHRKYVNDSDVYPSAAPPPPPGKKAPKKSRSQMPLLSDGRKVIRTLRFVQTIGNRSIHTVFHVAELPDTRSLQGIMRWGTLPDTSINGGTKVFSFPSEEIMRMHIDNFKLLLSIEDNRLIYDSMYPNGQPTAGPPPSPTPISPPTTGATATSAPSPSADSVAISPLSAAPASPIKPEAAKSKSSVAKGSARNSRKNSPQPKLTKKGAKAASVEPDSIPATANAAQQELPSVPSKEATSRQTSPVSVASQESEAPLISTPVNGEHTTPTTKEKKTAAAKTGTKAARKTPKEKKPRAKSKAAAAKNSASAASSQPGSDALQTPPVQGSGGAKGDEEDDKPLAQNSSTAISRSNSEMPMSPATANSSTPMPAQSPAPPSLSIGNASASIIQSAIAQVNAQIVNMSHAAGKSPPELPTHITKEYLQANPFYGTL</sequence>
<feature type="compositionally biased region" description="Basic residues" evidence="1">
    <location>
        <begin position="743"/>
        <end position="757"/>
    </location>
</feature>
<organism evidence="3 4">
    <name type="scientific">Coemansia guatemalensis</name>
    <dbReference type="NCBI Taxonomy" id="2761395"/>
    <lineage>
        <taxon>Eukaryota</taxon>
        <taxon>Fungi</taxon>
        <taxon>Fungi incertae sedis</taxon>
        <taxon>Zoopagomycota</taxon>
        <taxon>Kickxellomycotina</taxon>
        <taxon>Kickxellomycetes</taxon>
        <taxon>Kickxellales</taxon>
        <taxon>Kickxellaceae</taxon>
        <taxon>Coemansia</taxon>
    </lineage>
</organism>
<feature type="compositionally biased region" description="Acidic residues" evidence="1">
    <location>
        <begin position="34"/>
        <end position="53"/>
    </location>
</feature>
<feature type="compositionally biased region" description="Acidic residues" evidence="1">
    <location>
        <begin position="116"/>
        <end position="129"/>
    </location>
</feature>
<feature type="compositionally biased region" description="Polar residues" evidence="1">
    <location>
        <begin position="800"/>
        <end position="828"/>
    </location>
</feature>
<feature type="compositionally biased region" description="Low complexity" evidence="1">
    <location>
        <begin position="758"/>
        <end position="771"/>
    </location>
</feature>
<evidence type="ECO:0000256" key="1">
    <source>
        <dbReference type="SAM" id="MobiDB-lite"/>
    </source>
</evidence>
<evidence type="ECO:0000313" key="4">
    <source>
        <dbReference type="Proteomes" id="UP001140094"/>
    </source>
</evidence>
<feature type="region of interest" description="Disordered" evidence="1">
    <location>
        <begin position="469"/>
        <end position="496"/>
    </location>
</feature>
<dbReference type="OrthoDB" id="1932706at2759"/>
<dbReference type="Proteomes" id="UP001140094">
    <property type="component" value="Unassembled WGS sequence"/>
</dbReference>
<feature type="region of interest" description="Disordered" evidence="1">
    <location>
        <begin position="1"/>
        <end position="153"/>
    </location>
</feature>
<dbReference type="EMBL" id="JANBUO010001330">
    <property type="protein sequence ID" value="KAJ2798735.1"/>
    <property type="molecule type" value="Genomic_DNA"/>
</dbReference>
<comment type="caution">
    <text evidence="3">The sequence shown here is derived from an EMBL/GenBank/DDBJ whole genome shotgun (WGS) entry which is preliminary data.</text>
</comment>
<feature type="compositionally biased region" description="Polar residues" evidence="1">
    <location>
        <begin position="772"/>
        <end position="783"/>
    </location>
</feature>
<feature type="compositionally biased region" description="Polar residues" evidence="1">
    <location>
        <begin position="78"/>
        <end position="88"/>
    </location>
</feature>
<name>A0A9W8HQY4_9FUNG</name>
<dbReference type="PANTHER" id="PTHR13526:SF8">
    <property type="entry name" value="TRANSCRIPTION FACTOR SPT20 HOMOLOG"/>
    <property type="match status" value="1"/>
</dbReference>
<dbReference type="Pfam" id="PF12090">
    <property type="entry name" value="Spt20_SEP"/>
    <property type="match status" value="1"/>
</dbReference>
<protein>
    <submittedName>
        <fullName evidence="3">Transcription factor spt20</fullName>
    </submittedName>
</protein>
<dbReference type="GO" id="GO:0006357">
    <property type="term" value="P:regulation of transcription by RNA polymerase II"/>
    <property type="evidence" value="ECO:0007669"/>
    <property type="project" value="TreeGrafter"/>
</dbReference>
<feature type="domain" description="Spt20-like SEP" evidence="2">
    <location>
        <begin position="212"/>
        <end position="400"/>
    </location>
</feature>
<keyword evidence="4" id="KW-1185">Reference proteome</keyword>
<proteinExistence type="predicted"/>
<dbReference type="AlphaFoldDB" id="A0A9W8HQY4"/>
<feature type="region of interest" description="Disordered" evidence="1">
    <location>
        <begin position="170"/>
        <end position="194"/>
    </location>
</feature>
<dbReference type="InterPro" id="IPR021950">
    <property type="entry name" value="Spt20"/>
</dbReference>
<evidence type="ECO:0000259" key="2">
    <source>
        <dbReference type="Pfam" id="PF12090"/>
    </source>
</evidence>
<feature type="compositionally biased region" description="Low complexity" evidence="1">
    <location>
        <begin position="106"/>
        <end position="115"/>
    </location>
</feature>
<dbReference type="PANTHER" id="PTHR13526">
    <property type="entry name" value="TRANSCRIPTION FACTOR SPT20 HOMOLOG"/>
    <property type="match status" value="1"/>
</dbReference>
<dbReference type="InterPro" id="IPR046468">
    <property type="entry name" value="Spt20-like_SEP"/>
</dbReference>
<gene>
    <name evidence="3" type="primary">SPT20</name>
    <name evidence="3" type="ORF">H4R20_004713</name>
</gene>
<feature type="compositionally biased region" description="Low complexity" evidence="1">
    <location>
        <begin position="177"/>
        <end position="189"/>
    </location>
</feature>
<feature type="compositionally biased region" description="Low complexity" evidence="1">
    <location>
        <begin position="604"/>
        <end position="650"/>
    </location>
</feature>
<feature type="compositionally biased region" description="Pro residues" evidence="1">
    <location>
        <begin position="592"/>
        <end position="603"/>
    </location>
</feature>
<feature type="compositionally biased region" description="Acidic residues" evidence="1">
    <location>
        <begin position="93"/>
        <end position="104"/>
    </location>
</feature>
<accession>A0A9W8HQY4</accession>
<evidence type="ECO:0000313" key="3">
    <source>
        <dbReference type="EMBL" id="KAJ2798735.1"/>
    </source>
</evidence>
<feature type="compositionally biased region" description="Polar residues" evidence="1">
    <location>
        <begin position="19"/>
        <end position="31"/>
    </location>
</feature>
<dbReference type="GO" id="GO:0000124">
    <property type="term" value="C:SAGA complex"/>
    <property type="evidence" value="ECO:0007669"/>
    <property type="project" value="InterPro"/>
</dbReference>
<feature type="region of interest" description="Disordered" evidence="1">
    <location>
        <begin position="585"/>
        <end position="840"/>
    </location>
</feature>
<feature type="non-terminal residue" evidence="3">
    <location>
        <position position="890"/>
    </location>
</feature>